<accession>A0A1I6FMJ3</accession>
<gene>
    <name evidence="2" type="ORF">SAMN04487937_1000</name>
</gene>
<proteinExistence type="predicted"/>
<keyword evidence="3" id="KW-1185">Reference proteome</keyword>
<reference evidence="3" key="1">
    <citation type="submission" date="2016-10" db="EMBL/GenBank/DDBJ databases">
        <authorList>
            <person name="Varghese N."/>
            <person name="Submissions S."/>
        </authorList>
    </citation>
    <scope>NUCLEOTIDE SEQUENCE [LARGE SCALE GENOMIC DNA]</scope>
    <source>
        <strain evidence="3">RD 26</strain>
    </source>
</reference>
<evidence type="ECO:0000256" key="1">
    <source>
        <dbReference type="SAM" id="Phobius"/>
    </source>
</evidence>
<evidence type="ECO:0000313" key="2">
    <source>
        <dbReference type="EMBL" id="SFR31159.1"/>
    </source>
</evidence>
<dbReference type="OrthoDB" id="329549at2157"/>
<keyword evidence="1" id="KW-0472">Membrane</keyword>
<name>A0A1I6FMJ3_HALSD</name>
<keyword evidence="1" id="KW-1133">Transmembrane helix</keyword>
<dbReference type="EMBL" id="FOYN01000001">
    <property type="protein sequence ID" value="SFR31159.1"/>
    <property type="molecule type" value="Genomic_DNA"/>
</dbReference>
<dbReference type="STRING" id="35743.SAMN04487937_1000"/>
<sequence length="76" mass="8146">MAPSNWRETLTHPSTWVGVALIATAFMTPVLLGLSEPRAQVAVTVAFLCGLFAERLAAAQQRPQNSTHFSARAAPL</sequence>
<protein>
    <submittedName>
        <fullName evidence="2">Uncharacterized protein</fullName>
    </submittedName>
</protein>
<feature type="transmembrane region" description="Helical" evidence="1">
    <location>
        <begin position="15"/>
        <end position="34"/>
    </location>
</feature>
<dbReference type="Proteomes" id="UP000198932">
    <property type="component" value="Unassembled WGS sequence"/>
</dbReference>
<evidence type="ECO:0000313" key="3">
    <source>
        <dbReference type="Proteomes" id="UP000198932"/>
    </source>
</evidence>
<keyword evidence="1" id="KW-0812">Transmembrane</keyword>
<organism evidence="2 3">
    <name type="scientific">Halorubrum sodomense</name>
    <dbReference type="NCBI Taxonomy" id="35743"/>
    <lineage>
        <taxon>Archaea</taxon>
        <taxon>Methanobacteriati</taxon>
        <taxon>Methanobacteriota</taxon>
        <taxon>Stenosarchaea group</taxon>
        <taxon>Halobacteria</taxon>
        <taxon>Halobacteriales</taxon>
        <taxon>Haloferacaceae</taxon>
        <taxon>Halorubrum</taxon>
    </lineage>
</organism>
<dbReference type="AlphaFoldDB" id="A0A1I6FMJ3"/>
<dbReference type="RefSeq" id="WP_092920449.1">
    <property type="nucleotide sequence ID" value="NZ_FOYN01000001.1"/>
</dbReference>